<proteinExistence type="inferred from homology"/>
<dbReference type="Proteomes" id="UP000236742">
    <property type="component" value="Unassembled WGS sequence"/>
</dbReference>
<evidence type="ECO:0000256" key="2">
    <source>
        <dbReference type="ARBA" id="ARBA00008929"/>
    </source>
</evidence>
<keyword evidence="5 7" id="KW-1133">Transmembrane helix</keyword>
<dbReference type="GO" id="GO:0005886">
    <property type="term" value="C:plasma membrane"/>
    <property type="evidence" value="ECO:0007669"/>
    <property type="project" value="UniProtKB-SubCell"/>
</dbReference>
<feature type="transmembrane region" description="Helical" evidence="7">
    <location>
        <begin position="6"/>
        <end position="29"/>
    </location>
</feature>
<feature type="transmembrane region" description="Helical" evidence="7">
    <location>
        <begin position="163"/>
        <end position="183"/>
    </location>
</feature>
<keyword evidence="3" id="KW-1003">Cell membrane</keyword>
<gene>
    <name evidence="8" type="ORF">SAMN05421751_1365</name>
</gene>
<feature type="transmembrane region" description="Helical" evidence="7">
    <location>
        <begin position="50"/>
        <end position="74"/>
    </location>
</feature>
<dbReference type="PANTHER" id="PTHR34856:SF2">
    <property type="entry name" value="PROTEIN NRFD"/>
    <property type="match status" value="1"/>
</dbReference>
<feature type="transmembrane region" description="Helical" evidence="7">
    <location>
        <begin position="204"/>
        <end position="231"/>
    </location>
</feature>
<comment type="subcellular location">
    <subcellularLocation>
        <location evidence="1">Cell membrane</location>
        <topology evidence="1">Multi-pass membrane protein</topology>
    </subcellularLocation>
</comment>
<evidence type="ECO:0000256" key="1">
    <source>
        <dbReference type="ARBA" id="ARBA00004651"/>
    </source>
</evidence>
<dbReference type="RefSeq" id="WP_104009416.1">
    <property type="nucleotide sequence ID" value="NZ_FNVD01000036.1"/>
</dbReference>
<feature type="transmembrane region" description="Helical" evidence="7">
    <location>
        <begin position="94"/>
        <end position="117"/>
    </location>
</feature>
<reference evidence="8 9" key="1">
    <citation type="submission" date="2016-10" db="EMBL/GenBank/DDBJ databases">
        <authorList>
            <person name="de Groot N.N."/>
        </authorList>
    </citation>
    <scope>NUCLEOTIDE SEQUENCE [LARGE SCALE GENOMIC DNA]</scope>
    <source>
        <strain evidence="8 9">DSM 23413</strain>
    </source>
</reference>
<name>A0A1H5ZEN3_9RHOB</name>
<evidence type="ECO:0000313" key="9">
    <source>
        <dbReference type="Proteomes" id="UP000236742"/>
    </source>
</evidence>
<evidence type="ECO:0000256" key="3">
    <source>
        <dbReference type="ARBA" id="ARBA00022475"/>
    </source>
</evidence>
<organism evidence="8 9">
    <name type="scientific">Jhaorihella thermophila</name>
    <dbReference type="NCBI Taxonomy" id="488547"/>
    <lineage>
        <taxon>Bacteria</taxon>
        <taxon>Pseudomonadati</taxon>
        <taxon>Pseudomonadota</taxon>
        <taxon>Alphaproteobacteria</taxon>
        <taxon>Rhodobacterales</taxon>
        <taxon>Paracoccaceae</taxon>
        <taxon>Jhaorihella</taxon>
    </lineage>
</organism>
<evidence type="ECO:0000313" key="8">
    <source>
        <dbReference type="EMBL" id="SEG34185.1"/>
    </source>
</evidence>
<dbReference type="PANTHER" id="PTHR34856">
    <property type="entry name" value="PROTEIN NRFD"/>
    <property type="match status" value="1"/>
</dbReference>
<dbReference type="InterPro" id="IPR052049">
    <property type="entry name" value="Electron_transfer_protein"/>
</dbReference>
<feature type="transmembrane region" description="Helical" evidence="7">
    <location>
        <begin position="129"/>
        <end position="151"/>
    </location>
</feature>
<dbReference type="EMBL" id="FNVD01000036">
    <property type="protein sequence ID" value="SEG34185.1"/>
    <property type="molecule type" value="Genomic_DNA"/>
</dbReference>
<protein>
    <submittedName>
        <fullName evidence="8">Formate-dependent nitrite reductase, membrane component NrfD</fullName>
    </submittedName>
</protein>
<dbReference type="AlphaFoldDB" id="A0A1H5ZEN3"/>
<feature type="transmembrane region" description="Helical" evidence="7">
    <location>
        <begin position="251"/>
        <end position="271"/>
    </location>
</feature>
<dbReference type="Gene3D" id="1.20.1630.10">
    <property type="entry name" value="Formate dehydrogenase/DMSO reductase domain"/>
    <property type="match status" value="1"/>
</dbReference>
<feature type="transmembrane region" description="Helical" evidence="7">
    <location>
        <begin position="292"/>
        <end position="314"/>
    </location>
</feature>
<evidence type="ECO:0000256" key="5">
    <source>
        <dbReference type="ARBA" id="ARBA00022989"/>
    </source>
</evidence>
<evidence type="ECO:0000256" key="6">
    <source>
        <dbReference type="ARBA" id="ARBA00023136"/>
    </source>
</evidence>
<keyword evidence="9" id="KW-1185">Reference proteome</keyword>
<comment type="similarity">
    <text evidence="2">Belongs to the NrfD family.</text>
</comment>
<keyword evidence="6 7" id="KW-0472">Membrane</keyword>
<dbReference type="OrthoDB" id="9770779at2"/>
<evidence type="ECO:0000256" key="7">
    <source>
        <dbReference type="SAM" id="Phobius"/>
    </source>
</evidence>
<dbReference type="InterPro" id="IPR005614">
    <property type="entry name" value="NrfD-like"/>
</dbReference>
<keyword evidence="4 7" id="KW-0812">Transmembrane</keyword>
<evidence type="ECO:0000256" key="4">
    <source>
        <dbReference type="ARBA" id="ARBA00022692"/>
    </source>
</evidence>
<accession>A0A1H5ZEN3</accession>
<sequence>MEHELYWGLPVILYLFLAGMGAGATVVGASMMLRGGGGPRGVHHEIARYGALLGPIPVIVGVAAIVFELGSWQAGHYFRFINLFLMANLSPMSVGSWLLVAFIVTSLMYAYTYLPFLPMLFGDRLKWRVWLAWINIPLGIGVAVYTGVLLGSMPSRPFWNSPMLAFLFLISALSTGTALIIFARSFITRGGLSEEQREVVHKSGYVLASADVTMIAFEILAVFLFVMFAYLTVGDVRYAIDTILPGGPLAGLFWGGVVLIGLAIPGLVELYHVAPSVIYKKKYEVSRYTEMVLAILVIVGGFLLRYVVVVAGQITGPVGV</sequence>
<dbReference type="Pfam" id="PF03916">
    <property type="entry name" value="NrfD"/>
    <property type="match status" value="1"/>
</dbReference>